<dbReference type="GO" id="GO:0008270">
    <property type="term" value="F:zinc ion binding"/>
    <property type="evidence" value="ECO:0007669"/>
    <property type="project" value="UniProtKB-KW"/>
</dbReference>
<dbReference type="InterPro" id="IPR056767">
    <property type="entry name" value="C2H2-Znf_KIN17"/>
</dbReference>
<feature type="compositionally biased region" description="Basic and acidic residues" evidence="5">
    <location>
        <begin position="185"/>
        <end position="202"/>
    </location>
</feature>
<feature type="compositionally biased region" description="Polar residues" evidence="5">
    <location>
        <begin position="1105"/>
        <end position="1152"/>
    </location>
</feature>
<dbReference type="FunFam" id="2.30.30.30:FF:000021">
    <property type="entry name" value="DNA/RNA-binding protein KIN17, putative"/>
    <property type="match status" value="1"/>
</dbReference>
<feature type="domain" description="DNA/RNA-binding protein Kin17 WH-like" evidence="8">
    <location>
        <begin position="54"/>
        <end position="177"/>
    </location>
</feature>
<feature type="region of interest" description="Disordered" evidence="5">
    <location>
        <begin position="2244"/>
        <end position="2281"/>
    </location>
</feature>
<dbReference type="InterPro" id="IPR041330">
    <property type="entry name" value="KN17_SH3"/>
</dbReference>
<feature type="compositionally biased region" description="Polar residues" evidence="5">
    <location>
        <begin position="245"/>
        <end position="255"/>
    </location>
</feature>
<feature type="region of interest" description="Disordered" evidence="5">
    <location>
        <begin position="1318"/>
        <end position="1373"/>
    </location>
</feature>
<dbReference type="InterPro" id="IPR000253">
    <property type="entry name" value="FHA_dom"/>
</dbReference>
<dbReference type="InterPro" id="IPR008984">
    <property type="entry name" value="SMAD_FHA_dom_sf"/>
</dbReference>
<feature type="transmembrane region" description="Helical" evidence="6">
    <location>
        <begin position="724"/>
        <end position="746"/>
    </location>
</feature>
<dbReference type="GO" id="GO:0003690">
    <property type="term" value="F:double-stranded DNA binding"/>
    <property type="evidence" value="ECO:0007669"/>
    <property type="project" value="TreeGrafter"/>
</dbReference>
<dbReference type="Pfam" id="PF10357">
    <property type="entry name" value="WH_KIN17"/>
    <property type="match status" value="1"/>
</dbReference>
<feature type="compositionally biased region" description="Low complexity" evidence="5">
    <location>
        <begin position="972"/>
        <end position="982"/>
    </location>
</feature>
<evidence type="ECO:0000259" key="7">
    <source>
        <dbReference type="SMART" id="SM00739"/>
    </source>
</evidence>
<feature type="compositionally biased region" description="Polar residues" evidence="5">
    <location>
        <begin position="2076"/>
        <end position="2087"/>
    </location>
</feature>
<dbReference type="Pfam" id="PF25092">
    <property type="entry name" value="SH3_KIN17_C"/>
    <property type="match status" value="1"/>
</dbReference>
<feature type="transmembrane region" description="Helical" evidence="6">
    <location>
        <begin position="552"/>
        <end position="574"/>
    </location>
</feature>
<dbReference type="Pfam" id="PF00498">
    <property type="entry name" value="FHA"/>
    <property type="match status" value="1"/>
</dbReference>
<feature type="compositionally biased region" description="Polar residues" evidence="5">
    <location>
        <begin position="2015"/>
        <end position="2027"/>
    </location>
</feature>
<accession>A0A0R3W4R2</accession>
<organism evidence="11">
    <name type="scientific">Taenia asiatica</name>
    <name type="common">Asian tapeworm</name>
    <dbReference type="NCBI Taxonomy" id="60517"/>
    <lineage>
        <taxon>Eukaryota</taxon>
        <taxon>Metazoa</taxon>
        <taxon>Spiralia</taxon>
        <taxon>Lophotrochozoa</taxon>
        <taxon>Platyhelminthes</taxon>
        <taxon>Cestoda</taxon>
        <taxon>Eucestoda</taxon>
        <taxon>Cyclophyllidea</taxon>
        <taxon>Taeniidae</taxon>
        <taxon>Taenia</taxon>
    </lineage>
</organism>
<keyword evidence="6" id="KW-0812">Transmembrane</keyword>
<dbReference type="FunFam" id="1.10.10.2030:FF:000001">
    <property type="entry name" value="DNA/RNA-binding protein KIN17, putative"/>
    <property type="match status" value="1"/>
</dbReference>
<dbReference type="OrthoDB" id="10266249at2759"/>
<keyword evidence="6" id="KW-0472">Membrane</keyword>
<feature type="domain" description="KOW" evidence="7">
    <location>
        <begin position="392"/>
        <end position="419"/>
    </location>
</feature>
<keyword evidence="4" id="KW-0862">Zinc</keyword>
<evidence type="ECO:0000313" key="11">
    <source>
        <dbReference type="WBParaSite" id="TASK_0000505001-mRNA-1"/>
    </source>
</evidence>
<dbReference type="GO" id="GO:0006974">
    <property type="term" value="P:DNA damage response"/>
    <property type="evidence" value="ECO:0007669"/>
    <property type="project" value="TreeGrafter"/>
</dbReference>
<keyword evidence="6" id="KW-1133">Transmembrane helix</keyword>
<dbReference type="Pfam" id="PF25095">
    <property type="entry name" value="C2H2-zf_KIN17"/>
    <property type="match status" value="1"/>
</dbReference>
<feature type="compositionally biased region" description="Basic and acidic residues" evidence="5">
    <location>
        <begin position="234"/>
        <end position="243"/>
    </location>
</feature>
<proteinExistence type="inferred from homology"/>
<dbReference type="GO" id="GO:0005634">
    <property type="term" value="C:nucleus"/>
    <property type="evidence" value="ECO:0007669"/>
    <property type="project" value="TreeGrafter"/>
</dbReference>
<feature type="transmembrane region" description="Helical" evidence="6">
    <location>
        <begin position="594"/>
        <end position="614"/>
    </location>
</feature>
<evidence type="ECO:0000313" key="9">
    <source>
        <dbReference type="EMBL" id="VDK34424.1"/>
    </source>
</evidence>
<feature type="compositionally biased region" description="Polar residues" evidence="5">
    <location>
        <begin position="1520"/>
        <end position="1536"/>
    </location>
</feature>
<dbReference type="PANTHER" id="PTHR12805">
    <property type="entry name" value="KIN17 KIN, ANTIGENIC DETERMINANT OF RECA PROTEIN HOMOLOG"/>
    <property type="match status" value="1"/>
</dbReference>
<gene>
    <name evidence="9" type="ORF">TASK_LOCUS5051</name>
</gene>
<comment type="similarity">
    <text evidence="1">Belongs to the KIN17 family.</text>
</comment>
<dbReference type="EMBL" id="UYRS01018388">
    <property type="protein sequence ID" value="VDK34424.1"/>
    <property type="molecule type" value="Genomic_DNA"/>
</dbReference>
<feature type="transmembrane region" description="Helical" evidence="6">
    <location>
        <begin position="520"/>
        <end position="540"/>
    </location>
</feature>
<dbReference type="Gene3D" id="2.30.30.140">
    <property type="match status" value="1"/>
</dbReference>
<evidence type="ECO:0000256" key="6">
    <source>
        <dbReference type="SAM" id="Phobius"/>
    </source>
</evidence>
<feature type="region of interest" description="Disordered" evidence="5">
    <location>
        <begin position="1095"/>
        <end position="1180"/>
    </location>
</feature>
<feature type="compositionally biased region" description="Basic residues" evidence="5">
    <location>
        <begin position="2059"/>
        <end position="2070"/>
    </location>
</feature>
<dbReference type="InterPro" id="IPR037321">
    <property type="entry name" value="KIN17-like"/>
</dbReference>
<feature type="region of interest" description="Disordered" evidence="5">
    <location>
        <begin position="935"/>
        <end position="1044"/>
    </location>
</feature>
<feature type="region of interest" description="Disordered" evidence="5">
    <location>
        <begin position="2004"/>
        <end position="2028"/>
    </location>
</feature>
<feature type="region of interest" description="Disordered" evidence="5">
    <location>
        <begin position="1472"/>
        <end position="1546"/>
    </location>
</feature>
<dbReference type="STRING" id="60517.A0A0R3W4R2"/>
<dbReference type="InterPro" id="IPR019447">
    <property type="entry name" value="DNA/RNA-bd_Kin17_WH-like_dom"/>
</dbReference>
<feature type="compositionally biased region" description="Polar residues" evidence="5">
    <location>
        <begin position="1318"/>
        <end position="1342"/>
    </location>
</feature>
<dbReference type="Gene3D" id="2.30.30.30">
    <property type="match status" value="1"/>
</dbReference>
<name>A0A0R3W4R2_TAEAS</name>
<dbReference type="GO" id="GO:0006260">
    <property type="term" value="P:DNA replication"/>
    <property type="evidence" value="ECO:0007669"/>
    <property type="project" value="TreeGrafter"/>
</dbReference>
<feature type="region of interest" description="Disordered" evidence="5">
    <location>
        <begin position="1238"/>
        <end position="1262"/>
    </location>
</feature>
<feature type="region of interest" description="Disordered" evidence="5">
    <location>
        <begin position="1756"/>
        <end position="1783"/>
    </location>
</feature>
<protein>
    <submittedName>
        <fullName evidence="11">DNA/RNA-binding protein KIN17</fullName>
    </submittedName>
</protein>
<dbReference type="InterPro" id="IPR014722">
    <property type="entry name" value="Rib_uL2_dom2"/>
</dbReference>
<evidence type="ECO:0000256" key="5">
    <source>
        <dbReference type="SAM" id="MobiDB-lite"/>
    </source>
</evidence>
<feature type="compositionally biased region" description="Polar residues" evidence="5">
    <location>
        <begin position="1013"/>
        <end position="1024"/>
    </location>
</feature>
<dbReference type="Gene3D" id="2.60.200.20">
    <property type="match status" value="1"/>
</dbReference>
<dbReference type="Proteomes" id="UP000282613">
    <property type="component" value="Unassembled WGS sequence"/>
</dbReference>
<dbReference type="InterPro" id="IPR029334">
    <property type="entry name" value="PP1-bd"/>
</dbReference>
<dbReference type="Pfam" id="PF18131">
    <property type="entry name" value="KN17_SH3"/>
    <property type="match status" value="1"/>
</dbReference>
<feature type="compositionally biased region" description="Pro residues" evidence="5">
    <location>
        <begin position="2121"/>
        <end position="2135"/>
    </location>
</feature>
<sequence>MGKEKPGFLTPKAISNRIKSKGLQKLRWYCQMCQKQCRDENGYKCHTNSESHHHQMKIFMENGGKFISGFSSEFLKGYLDIVRRQFGGKRVHANVVYQEYIKDKEHIHMNATRWHSLTGLCLWLGKQGICRVDETEKGWYIEYIDQDPEAESRRASDARLTKTEDEINRQLLTKQIERAAASRSMTDEKDTKEVKPLIREGDNAPIKLDLQLGSTRNKSGPQDGDTDVQSNTPEKTKRLDRVAEPTSSNQMSPSAFSRILPPKVSVVEKSDTTGKVQKIINPLLLAEKKAQKNRALSDTEKTHHPPVEGVKRSNLDELMAEEEMYKEKRNRKDYWMTVGIEVKLTHHKLPKDLLYRHAVIIDMEDDYTALVRVLNPSKTKLKVDQDHVETVIPPVGDPVLVVNGAYRGEVAILKQVDKERFRVDMVIESGLCRGRVVRDVSMEDVCKESYHCNNEAVRLDFRTSGTSFYPTVTFKNFAMKRQGIYYFARDDIVGLYESSINVEEGFSAPTSSTPPPQPSWFLPYILGLQMSVLYLFVQTLRKHELPSGRIRNILIALIGSDVLFNLLDVLQFALYSNYGVDLIGFISKGHYGTISYLMDVLQHLSVGLHLFLCADVSNMTPTTLKSASGLSLLLSLVANAFLAPKTFELPSELQKMESFSAYRTGVIDINYAQRLSSLHLLPCIGLTIVFYHQRRQKDPRDPTLEKLPNEKGDEEVCVINMRNFILRSMICHCVISMLYCFITLGIKAKYERLIDFINQFDTPDSTLRKFGYLQQATNTVCLLACLNLESANTATPFVDELESEFQQPPSCLDDGYAVAPSHCKLERMEDGRVFVESLSKTAKTFLNGVPVTKRTFVAHDSLLTVVDRDFKFLYPENSIYILKSCFRDEYSLFFLKPISRRAFYSQALCRAKKGVPLSPLLMSSSRCISEVSPFPTVVSSSPKPSPLQNKHVRTPTLSSQRRGLSTRERYGPTPTRPAATPPVVSVERHSLKRGPSKAGNYSSPMRKHVKVNAVSNTPVTSGSPSIRCLRSSSTSKKETSQTNNSSYYSLNANQTGQIGLFDVSSKLLNASSTLLIMGKSRDNVLANINSAGALDAAPDGHSKSPDSPVSQGVTSTSKRVSRDSSILQSSPGSAAPHNSTWAEETRQSNTSLRVERRSLPKLIDSDQEVAKPQPNTSGNYLKEYRAVKKGVQFGPRLSPEQFDSRLPPSTPVRRGELPPSGSLQRTYASIVKHRRSTSMPPILKDGRSASSEQFGPQKASVKLRTKPNLRALSRNLMDSFIDDSTAALKNLANGTLDSPASDPISAAIAKPMAFSQVSSPELKNTGSGQSSKLQSVVTNDSNVDMDHEGRSHDISDLLTPTRTGGRGRSVQSVSSRCRGIVNASYRCPAGRTLANVIGIMDAKPNGRRGGSLASKLNVQLIRPCTSRSRNAPSSRVSFDDTSFALRSSVQRSGTRNVSLSNYSTLEACLERMGTSNAPSPGKSLEVRTHTNTPKIQSSSRLSSARRLARTSRTESFPVLSDTQGIGSDSSSVQPSETKPRSELRMSTRLSSVRSLIKTPDVQDSSRLSGIRELMRTPKSTLSPKLSGVGKLVEPRKVTVSPVPSGIRELVKAPKSVSSPGLSAVGKPVKTPNIQVSSEMEVIRKLPESLELVLSPSLSGAQKLAKTPMVQASAELSDTEELVQTPKSVPFLRLSGSRKLAKTSQVQTSPKLSGVRKLVETPKLLPSPRLSGVRRLVNTPKVQASPQLSGIRNLVKTPRPLSSPRLSGVRSLVKTPKGRASPQLSGIRELVKSPKSLPSPRLSGVRRLVKTPKVQASPRLSGIRKLMKTPKSLLSPRLSGVQRLMKTPEVQASPELSGIRELIKTPKSVPSPRLSSVKELVKTPEVQASPKFSEIRGLMNVPRSLPSLKLSGLHNLMEIPNSLNSEVASQKNTTSRLKRSNVTYLPSLGKRRRLQKLKDVSASRTLPSALSEIRQTRSRTKAPTTGLNASAAEVVANLDGEAEKVQKRKRVGRTKSVPTTSMESSASSAVKRLRKRLTPLAEPLSPRVSKVDQRGSVKMRGARGARSKAIKGAKSMLSPQHSTLDPSVPSLNFQSENETKGSTFGICPLIVRPKKVGNRRTGPPPCGALDSPPLPPSTHQKRRGARASKPTTTVIRAPTSNRKRRASSGKSSIPQLAPLRRSKRTAPRGAEVSPCVQPRQVKTRKKVQFSNPEAIDIGGAASTVGVDEAIGGVGATATGRKCRISSKLVSPKGGSVPRQTRQRRKVAASPTLKPLRRGQPKK</sequence>
<evidence type="ECO:0000256" key="4">
    <source>
        <dbReference type="ARBA" id="ARBA00022833"/>
    </source>
</evidence>
<reference evidence="9 10" key="2">
    <citation type="submission" date="2018-11" db="EMBL/GenBank/DDBJ databases">
        <authorList>
            <consortium name="Pathogen Informatics"/>
        </authorList>
    </citation>
    <scope>NUCLEOTIDE SEQUENCE [LARGE SCALE GENOMIC DNA]</scope>
</reference>
<feature type="compositionally biased region" description="Basic and acidic residues" evidence="5">
    <location>
        <begin position="1344"/>
        <end position="1355"/>
    </location>
</feature>
<keyword evidence="10" id="KW-1185">Reference proteome</keyword>
<feature type="region of interest" description="Disordered" evidence="5">
    <location>
        <begin position="2114"/>
        <end position="2206"/>
    </location>
</feature>
<evidence type="ECO:0000313" key="10">
    <source>
        <dbReference type="Proteomes" id="UP000282613"/>
    </source>
</evidence>
<reference evidence="11" key="1">
    <citation type="submission" date="2016-04" db="UniProtKB">
        <authorList>
            <consortium name="WormBaseParasite"/>
        </authorList>
    </citation>
    <scope>IDENTIFICATION</scope>
</reference>
<evidence type="ECO:0000256" key="1">
    <source>
        <dbReference type="ARBA" id="ARBA00008517"/>
    </source>
</evidence>
<dbReference type="CDD" id="cd13155">
    <property type="entry name" value="KOW_KIN17"/>
    <property type="match status" value="1"/>
</dbReference>
<feature type="region of interest" description="Disordered" evidence="5">
    <location>
        <begin position="2043"/>
        <end position="2087"/>
    </location>
</feature>
<dbReference type="InterPro" id="IPR038254">
    <property type="entry name" value="KIN17_WH-like_sf"/>
</dbReference>
<keyword evidence="2" id="KW-0479">Metal-binding</keyword>
<dbReference type="SUPFAM" id="SSF49879">
    <property type="entry name" value="SMAD/FHA domain"/>
    <property type="match status" value="1"/>
</dbReference>
<dbReference type="WBParaSite" id="TASK_0000505001-mRNA-1">
    <property type="protein sequence ID" value="TASK_0000505001-mRNA-1"/>
    <property type="gene ID" value="TASK_0000505001"/>
</dbReference>
<feature type="region of interest" description="Disordered" evidence="5">
    <location>
        <begin position="177"/>
        <end position="256"/>
    </location>
</feature>
<evidence type="ECO:0000256" key="2">
    <source>
        <dbReference type="ARBA" id="ARBA00022723"/>
    </source>
</evidence>
<dbReference type="PANTHER" id="PTHR12805:SF0">
    <property type="entry name" value="DNA_RNA-BINDING PROTEIN KIN17"/>
    <property type="match status" value="1"/>
</dbReference>
<dbReference type="SMART" id="SM00739">
    <property type="entry name" value="KOW"/>
    <property type="match status" value="1"/>
</dbReference>
<dbReference type="Pfam" id="PF15276">
    <property type="entry name" value="PP1_bind"/>
    <property type="match status" value="1"/>
</dbReference>
<dbReference type="InterPro" id="IPR005824">
    <property type="entry name" value="KOW"/>
</dbReference>
<dbReference type="Gene3D" id="1.10.10.2030">
    <property type="entry name" value="DNA/RNA-binding protein Kin17, conserved domain"/>
    <property type="match status" value="1"/>
</dbReference>
<evidence type="ECO:0000259" key="8">
    <source>
        <dbReference type="SMART" id="SM01253"/>
    </source>
</evidence>
<dbReference type="InterPro" id="IPR041995">
    <property type="entry name" value="KOW_KIN17"/>
</dbReference>
<feature type="compositionally biased region" description="Polar residues" evidence="5">
    <location>
        <begin position="2148"/>
        <end position="2159"/>
    </location>
</feature>
<feature type="region of interest" description="Disordered" evidence="5">
    <location>
        <begin position="1195"/>
        <end position="1222"/>
    </location>
</feature>
<dbReference type="SMART" id="SM01253">
    <property type="entry name" value="Kin17_mid"/>
    <property type="match status" value="1"/>
</dbReference>
<evidence type="ECO:0000256" key="3">
    <source>
        <dbReference type="ARBA" id="ARBA00022771"/>
    </source>
</evidence>
<keyword evidence="3" id="KW-0863">Zinc-finger</keyword>